<evidence type="ECO:0000256" key="1">
    <source>
        <dbReference type="ARBA" id="ARBA00004123"/>
    </source>
</evidence>
<dbReference type="GO" id="GO:0008270">
    <property type="term" value="F:zinc ion binding"/>
    <property type="evidence" value="ECO:0007669"/>
    <property type="project" value="UniProtKB-KW"/>
</dbReference>
<dbReference type="AlphaFoldDB" id="A0A976NYG3"/>
<evidence type="ECO:0000313" key="9">
    <source>
        <dbReference type="EMBL" id="TDH72595.1"/>
    </source>
</evidence>
<evidence type="ECO:0000256" key="3">
    <source>
        <dbReference type="ARBA" id="ARBA00022771"/>
    </source>
</evidence>
<accession>A0A976NYG3</accession>
<feature type="region of interest" description="Disordered" evidence="7">
    <location>
        <begin position="237"/>
        <end position="257"/>
    </location>
</feature>
<feature type="domain" description="C3H1-type" evidence="8">
    <location>
        <begin position="15"/>
        <end position="42"/>
    </location>
</feature>
<evidence type="ECO:0000256" key="7">
    <source>
        <dbReference type="SAM" id="MobiDB-lite"/>
    </source>
</evidence>
<organism evidence="9 10">
    <name type="scientific">Bremia lactucae</name>
    <name type="common">Lettuce downy mildew</name>
    <dbReference type="NCBI Taxonomy" id="4779"/>
    <lineage>
        <taxon>Eukaryota</taxon>
        <taxon>Sar</taxon>
        <taxon>Stramenopiles</taxon>
        <taxon>Oomycota</taxon>
        <taxon>Peronosporomycetes</taxon>
        <taxon>Peronosporales</taxon>
        <taxon>Peronosporaceae</taxon>
        <taxon>Bremia</taxon>
    </lineage>
</organism>
<feature type="zinc finger region" description="C3H1-type" evidence="6">
    <location>
        <begin position="15"/>
        <end position="42"/>
    </location>
</feature>
<dbReference type="EMBL" id="SHOA02000003">
    <property type="protein sequence ID" value="TDH72595.1"/>
    <property type="molecule type" value="Genomic_DNA"/>
</dbReference>
<dbReference type="InterPro" id="IPR051767">
    <property type="entry name" value="Nucleoporin_NUP42"/>
</dbReference>
<feature type="compositionally biased region" description="Polar residues" evidence="7">
    <location>
        <begin position="388"/>
        <end position="414"/>
    </location>
</feature>
<keyword evidence="10" id="KW-1185">Reference proteome</keyword>
<evidence type="ECO:0000256" key="6">
    <source>
        <dbReference type="PROSITE-ProRule" id="PRU00723"/>
    </source>
</evidence>
<reference evidence="9 10" key="1">
    <citation type="journal article" date="2021" name="Genome Biol.">
        <title>AFLAP: assembly-free linkage analysis pipeline using k-mers from genome sequencing data.</title>
        <authorList>
            <person name="Fletcher K."/>
            <person name="Zhang L."/>
            <person name="Gil J."/>
            <person name="Han R."/>
            <person name="Cavanaugh K."/>
            <person name="Michelmore R."/>
        </authorList>
    </citation>
    <scope>NUCLEOTIDE SEQUENCE [LARGE SCALE GENOMIC DNA]</scope>
    <source>
        <strain evidence="9 10">SF5</strain>
    </source>
</reference>
<dbReference type="OrthoDB" id="20729at2759"/>
<feature type="compositionally biased region" description="Polar residues" evidence="7">
    <location>
        <begin position="422"/>
        <end position="436"/>
    </location>
</feature>
<dbReference type="PANTHER" id="PTHR46527:SF1">
    <property type="entry name" value="NUCLEOPORIN NUP42"/>
    <property type="match status" value="1"/>
</dbReference>
<evidence type="ECO:0000256" key="2">
    <source>
        <dbReference type="ARBA" id="ARBA00022723"/>
    </source>
</evidence>
<feature type="region of interest" description="Disordered" evidence="7">
    <location>
        <begin position="388"/>
        <end position="453"/>
    </location>
</feature>
<keyword evidence="4 6" id="KW-0862">Zinc</keyword>
<keyword evidence="2 6" id="KW-0479">Metal-binding</keyword>
<evidence type="ECO:0000259" key="8">
    <source>
        <dbReference type="PROSITE" id="PS50103"/>
    </source>
</evidence>
<keyword evidence="5" id="KW-0539">Nucleus</keyword>
<name>A0A976NYG3_BRELC</name>
<comment type="subcellular location">
    <subcellularLocation>
        <location evidence="1">Nucleus</location>
    </subcellularLocation>
</comment>
<evidence type="ECO:0000256" key="4">
    <source>
        <dbReference type="ARBA" id="ARBA00022833"/>
    </source>
</evidence>
<dbReference type="InterPro" id="IPR036855">
    <property type="entry name" value="Znf_CCCH_sf"/>
</dbReference>
<dbReference type="GO" id="GO:0005634">
    <property type="term" value="C:nucleus"/>
    <property type="evidence" value="ECO:0007669"/>
    <property type="project" value="UniProtKB-SubCell"/>
</dbReference>
<sequence>MIQFTFKMAMKRSGGGYMRPCKFFAQGTCRNGNNCRFSHASFDNKQNNSGFNAPSVSPFGTSANRATSGVENAGMTEAGRALAIEELKNASIWLLSGFGIAKGLPNVVDGDVSAEEARWEAYQDLKTSGNCMQSTQKLQALAKEQQNQRHRVLTLLENYQSAQKLFAGETLATTNSFNGQNPVASPFTSGGAVNPFQSATPSTSPFGDRSVATNPFQTATVPTASPFSIPGNTEATGSTFRSNSLSTTFGTPSTSGAQGSVFGSSAATNSFGGNATTLKAATFGQPSTPTTSPFGALSTSTFGVTPAPLSTVSPFGNVSNSTSSFGAGSLKSDAKGLPSTSPFGVVNNAPLNSPFGGFKGTTTSLKSTTLSTATTFGENPSSTVFNVSSKTTTTPLQTSSISSNPFGMARTSTTSKRDGDLSETTSTCASNTSTRAAMTPRPSPDIQDFAPDNQDDAWNLKQFQQEEFTLGMVPTVPPPPELC</sequence>
<dbReference type="InterPro" id="IPR041367">
    <property type="entry name" value="Znf-CCCH_4"/>
</dbReference>
<dbReference type="PROSITE" id="PS50103">
    <property type="entry name" value="ZF_C3H1"/>
    <property type="match status" value="1"/>
</dbReference>
<dbReference type="InterPro" id="IPR000571">
    <property type="entry name" value="Znf_CCCH"/>
</dbReference>
<dbReference type="SUPFAM" id="SSF90229">
    <property type="entry name" value="CCCH zinc finger"/>
    <property type="match status" value="1"/>
</dbReference>
<protein>
    <recommendedName>
        <fullName evidence="8">C3H1-type domain-containing protein</fullName>
    </recommendedName>
</protein>
<proteinExistence type="predicted"/>
<gene>
    <name evidence="9" type="ORF">CCR75_006105</name>
</gene>
<comment type="caution">
    <text evidence="9">The sequence shown here is derived from an EMBL/GenBank/DDBJ whole genome shotgun (WGS) entry which is preliminary data.</text>
</comment>
<evidence type="ECO:0000256" key="5">
    <source>
        <dbReference type="ARBA" id="ARBA00023242"/>
    </source>
</evidence>
<keyword evidence="3 6" id="KW-0863">Zinc-finger</keyword>
<dbReference type="GeneID" id="94349848"/>
<evidence type="ECO:0000313" key="10">
    <source>
        <dbReference type="Proteomes" id="UP000294530"/>
    </source>
</evidence>
<dbReference type="KEGG" id="blac:94349848"/>
<dbReference type="Proteomes" id="UP000294530">
    <property type="component" value="Unassembled WGS sequence"/>
</dbReference>
<dbReference type="PANTHER" id="PTHR46527">
    <property type="entry name" value="NUCLEOPORIN-LIKE PROTEIN 2"/>
    <property type="match status" value="1"/>
</dbReference>
<dbReference type="Gene3D" id="2.30.30.1190">
    <property type="match status" value="1"/>
</dbReference>
<dbReference type="Pfam" id="PF18044">
    <property type="entry name" value="zf-CCCH_4"/>
    <property type="match status" value="1"/>
</dbReference>
<dbReference type="SMART" id="SM00356">
    <property type="entry name" value="ZnF_C3H1"/>
    <property type="match status" value="1"/>
</dbReference>
<dbReference type="RefSeq" id="XP_067822094.1">
    <property type="nucleotide sequence ID" value="XM_067964177.1"/>
</dbReference>